<dbReference type="InterPro" id="IPR037104">
    <property type="entry name" value="Annexin_sf"/>
</dbReference>
<accession>A0A0J8RGW5</accession>
<evidence type="ECO:0000313" key="2">
    <source>
        <dbReference type="EMBL" id="KMU84410.1"/>
    </source>
</evidence>
<reference evidence="3" key="1">
    <citation type="journal article" date="2010" name="Genome Res.">
        <title>Population genomic sequencing of Coccidioides fungi reveals recent hybridization and transposon control.</title>
        <authorList>
            <person name="Neafsey D.E."/>
            <person name="Barker B.M."/>
            <person name="Sharpton T.J."/>
            <person name="Stajich J.E."/>
            <person name="Park D.J."/>
            <person name="Whiston E."/>
            <person name="Hung C.-Y."/>
            <person name="McMahan C."/>
            <person name="White J."/>
            <person name="Sykes S."/>
            <person name="Heiman D."/>
            <person name="Young S."/>
            <person name="Zeng Q."/>
            <person name="Abouelleil A."/>
            <person name="Aftuck L."/>
            <person name="Bessette D."/>
            <person name="Brown A."/>
            <person name="FitzGerald M."/>
            <person name="Lui A."/>
            <person name="Macdonald J.P."/>
            <person name="Priest M."/>
            <person name="Orbach M.J."/>
            <person name="Galgiani J.N."/>
            <person name="Kirkland T.N."/>
            <person name="Cole G.T."/>
            <person name="Birren B.W."/>
            <person name="Henn M.R."/>
            <person name="Taylor J.W."/>
            <person name="Rounsley S.D."/>
        </authorList>
    </citation>
    <scope>NUCLEOTIDE SEQUENCE [LARGE SCALE GENOMIC DNA]</scope>
    <source>
        <strain evidence="3">H538.4</strain>
    </source>
</reference>
<name>A0A0J8RGW5_COCIT</name>
<proteinExistence type="predicted"/>
<evidence type="ECO:0000313" key="3">
    <source>
        <dbReference type="Proteomes" id="UP000054563"/>
    </source>
</evidence>
<dbReference type="EMBL" id="DS016985">
    <property type="protein sequence ID" value="KMU84410.1"/>
    <property type="molecule type" value="Genomic_DNA"/>
</dbReference>
<dbReference type="Proteomes" id="UP000054563">
    <property type="component" value="Unassembled WGS sequence"/>
</dbReference>
<dbReference type="OrthoDB" id="2134400at2759"/>
<gene>
    <name evidence="2" type="ORF">CIHG_02195</name>
</gene>
<dbReference type="Gene3D" id="1.10.220.10">
    <property type="entry name" value="Annexin"/>
    <property type="match status" value="1"/>
</dbReference>
<dbReference type="AlphaFoldDB" id="A0A0J8RGW5"/>
<evidence type="ECO:0000256" key="1">
    <source>
        <dbReference type="SAM" id="MobiDB-lite"/>
    </source>
</evidence>
<dbReference type="GO" id="GO:0005544">
    <property type="term" value="F:calcium-dependent phospholipid binding"/>
    <property type="evidence" value="ECO:0007669"/>
    <property type="project" value="InterPro"/>
</dbReference>
<sequence>MPGGFPDGNRPPASPLLEPYHGTYQSMSPMPWPTAYSDMEGDVSELELDDGAISSSERAKGKMLKIRKTKSKDAFHKMDHLERQRMAIESMMPTNHVPVYDPRIDAKALKSAISHHKIDPKPLLEILPNLTAEEVLVLRAEYKNIVKMTGHGVNIAKHIALRVPGNGHLCEVMRMYESMYNQHFARAMIAKSQNLVGESLIHILNGALNRPMRDALLLHHAIAEVGTGRDRAELLISRLVRMHWEPHHLERAKAEYKRRYGKYVEDHIVREIINKNGNGKCDWAEFCIELVKSSTQHVMDDE</sequence>
<dbReference type="eggNOG" id="KOG0819">
    <property type="taxonomic scope" value="Eukaryota"/>
</dbReference>
<feature type="region of interest" description="Disordered" evidence="1">
    <location>
        <begin position="1"/>
        <end position="22"/>
    </location>
</feature>
<protein>
    <submittedName>
        <fullName evidence="2">Annexin ANXC4</fullName>
    </submittedName>
</protein>
<dbReference type="STRING" id="396776.A0A0J8RGW5"/>
<dbReference type="SUPFAM" id="SSF47874">
    <property type="entry name" value="Annexin"/>
    <property type="match status" value="1"/>
</dbReference>
<dbReference type="VEuPathDB" id="FungiDB:CIHG_02195"/>
<organism evidence="2 3">
    <name type="scientific">Coccidioides immitis H538.4</name>
    <dbReference type="NCBI Taxonomy" id="396776"/>
    <lineage>
        <taxon>Eukaryota</taxon>
        <taxon>Fungi</taxon>
        <taxon>Dikarya</taxon>
        <taxon>Ascomycota</taxon>
        <taxon>Pezizomycotina</taxon>
        <taxon>Eurotiomycetes</taxon>
        <taxon>Eurotiomycetidae</taxon>
        <taxon>Onygenales</taxon>
        <taxon>Onygenaceae</taxon>
        <taxon>Coccidioides</taxon>
    </lineage>
</organism>
<dbReference type="GO" id="GO:0005509">
    <property type="term" value="F:calcium ion binding"/>
    <property type="evidence" value="ECO:0007669"/>
    <property type="project" value="InterPro"/>
</dbReference>